<evidence type="ECO:0000313" key="4">
    <source>
        <dbReference type="EMBL" id="KAF8412643.1"/>
    </source>
</evidence>
<dbReference type="OrthoDB" id="10651118at2759"/>
<dbReference type="Proteomes" id="UP000655225">
    <property type="component" value="Unassembled WGS sequence"/>
</dbReference>
<dbReference type="PANTHER" id="PTHR45639:SF3">
    <property type="entry name" value="HYPOXIA UP-REGULATED PROTEIN 1"/>
    <property type="match status" value="1"/>
</dbReference>
<dbReference type="InterPro" id="IPR013126">
    <property type="entry name" value="Hsp_70_fam"/>
</dbReference>
<dbReference type="AlphaFoldDB" id="A0A834ZWN9"/>
<keyword evidence="3" id="KW-0143">Chaperone</keyword>
<dbReference type="EMBL" id="JABCRI010000001">
    <property type="protein sequence ID" value="KAF8412643.1"/>
    <property type="molecule type" value="Genomic_DNA"/>
</dbReference>
<dbReference type="GO" id="GO:0030968">
    <property type="term" value="P:endoplasmic reticulum unfolded protein response"/>
    <property type="evidence" value="ECO:0007669"/>
    <property type="project" value="TreeGrafter"/>
</dbReference>
<keyword evidence="1" id="KW-0547">Nucleotide-binding</keyword>
<gene>
    <name evidence="4" type="ORF">HHK36_000611</name>
</gene>
<dbReference type="GO" id="GO:0140662">
    <property type="term" value="F:ATP-dependent protein folding chaperone"/>
    <property type="evidence" value="ECO:0007669"/>
    <property type="project" value="InterPro"/>
</dbReference>
<evidence type="ECO:0000256" key="1">
    <source>
        <dbReference type="ARBA" id="ARBA00022741"/>
    </source>
</evidence>
<evidence type="ECO:0000256" key="3">
    <source>
        <dbReference type="ARBA" id="ARBA00023186"/>
    </source>
</evidence>
<proteinExistence type="predicted"/>
<keyword evidence="2" id="KW-0067">ATP-binding</keyword>
<protein>
    <submittedName>
        <fullName evidence="4">Uncharacterized protein</fullName>
    </submittedName>
</protein>
<dbReference type="Gene3D" id="3.90.640.10">
    <property type="entry name" value="Actin, Chain A, domain 4"/>
    <property type="match status" value="1"/>
</dbReference>
<dbReference type="GO" id="GO:0034663">
    <property type="term" value="C:endoplasmic reticulum chaperone complex"/>
    <property type="evidence" value="ECO:0007669"/>
    <property type="project" value="TreeGrafter"/>
</dbReference>
<comment type="caution">
    <text evidence="4">The sequence shown here is derived from an EMBL/GenBank/DDBJ whole genome shotgun (WGS) entry which is preliminary data.</text>
</comment>
<evidence type="ECO:0000256" key="2">
    <source>
        <dbReference type="ARBA" id="ARBA00022840"/>
    </source>
</evidence>
<dbReference type="Gene3D" id="3.30.420.40">
    <property type="match status" value="1"/>
</dbReference>
<dbReference type="PANTHER" id="PTHR45639">
    <property type="entry name" value="HSC70CB, ISOFORM G-RELATED"/>
    <property type="match status" value="1"/>
</dbReference>
<keyword evidence="5" id="KW-1185">Reference proteome</keyword>
<organism evidence="4 5">
    <name type="scientific">Tetracentron sinense</name>
    <name type="common">Spur-leaf</name>
    <dbReference type="NCBI Taxonomy" id="13715"/>
    <lineage>
        <taxon>Eukaryota</taxon>
        <taxon>Viridiplantae</taxon>
        <taxon>Streptophyta</taxon>
        <taxon>Embryophyta</taxon>
        <taxon>Tracheophyta</taxon>
        <taxon>Spermatophyta</taxon>
        <taxon>Magnoliopsida</taxon>
        <taxon>Trochodendrales</taxon>
        <taxon>Trochodendraceae</taxon>
        <taxon>Tetracentron</taxon>
    </lineage>
</organism>
<name>A0A834ZWN9_TETSI</name>
<reference evidence="4 5" key="1">
    <citation type="submission" date="2020-04" db="EMBL/GenBank/DDBJ databases">
        <title>Plant Genome Project.</title>
        <authorList>
            <person name="Zhang R.-G."/>
        </authorList>
    </citation>
    <scope>NUCLEOTIDE SEQUENCE [LARGE SCALE GENOMIC DNA]</scope>
    <source>
        <strain evidence="4">YNK0</strain>
        <tissue evidence="4">Leaf</tissue>
    </source>
</reference>
<sequence length="194" mass="22024">MAKMLLRLSFKNADPIFFRLNELTTRPAASEDACGYLGKLQQSTDRVLAPLQKSTITCQKFEELCGDLWEKSFIPFKEVLKHSGLKVDEVELIGNATHVQSYRYSSRDLTSPIKANLYLSLSKSGILSLDQVDVVIEQKLPQGTIQKETKINCPLMMGLVMHPTPMWKSKVAWILIQKKLKKRTFRVPLKVKAS</sequence>
<evidence type="ECO:0000313" key="5">
    <source>
        <dbReference type="Proteomes" id="UP000655225"/>
    </source>
</evidence>
<dbReference type="GO" id="GO:0005524">
    <property type="term" value="F:ATP binding"/>
    <property type="evidence" value="ECO:0007669"/>
    <property type="project" value="UniProtKB-KW"/>
</dbReference>
<accession>A0A834ZWN9</accession>